<comment type="caution">
    <text evidence="6">The sequence shown here is derived from an EMBL/GenBank/DDBJ whole genome shotgun (WGS) entry which is preliminary data.</text>
</comment>
<gene>
    <name evidence="6" type="ORF">MGL_2819</name>
</gene>
<dbReference type="InParanoid" id="A8Q5V0"/>
<dbReference type="VEuPathDB" id="FungiDB:MGL_2819"/>
<evidence type="ECO:0000256" key="4">
    <source>
        <dbReference type="SAM" id="MobiDB-lite"/>
    </source>
</evidence>
<feature type="region of interest" description="Disordered" evidence="4">
    <location>
        <begin position="556"/>
        <end position="642"/>
    </location>
</feature>
<feature type="compositionally biased region" description="Low complexity" evidence="4">
    <location>
        <begin position="601"/>
        <end position="611"/>
    </location>
</feature>
<dbReference type="InterPro" id="IPR017853">
    <property type="entry name" value="GH"/>
</dbReference>
<evidence type="ECO:0000313" key="6">
    <source>
        <dbReference type="EMBL" id="EDP42619.1"/>
    </source>
</evidence>
<dbReference type="EMBL" id="AAYY01000010">
    <property type="protein sequence ID" value="EDP42619.1"/>
    <property type="molecule type" value="Genomic_DNA"/>
</dbReference>
<dbReference type="InterPro" id="IPR050386">
    <property type="entry name" value="Glycosyl_hydrolase_5"/>
</dbReference>
<dbReference type="GO" id="GO:0046557">
    <property type="term" value="F:glucan endo-1,6-beta-glucosidase activity"/>
    <property type="evidence" value="ECO:0007669"/>
    <property type="project" value="TreeGrafter"/>
</dbReference>
<dbReference type="InterPro" id="IPR018087">
    <property type="entry name" value="Glyco_hydro_5_CS"/>
</dbReference>
<dbReference type="OMA" id="DDPGWCF"/>
<dbReference type="STRING" id="425265.A8Q5V0"/>
<dbReference type="InterPro" id="IPR001547">
    <property type="entry name" value="Glyco_hydro_5"/>
</dbReference>
<feature type="compositionally biased region" description="Polar residues" evidence="4">
    <location>
        <begin position="40"/>
        <end position="55"/>
    </location>
</feature>
<dbReference type="GO" id="GO:0005737">
    <property type="term" value="C:cytoplasm"/>
    <property type="evidence" value="ECO:0007669"/>
    <property type="project" value="UniProtKB-ARBA"/>
</dbReference>
<dbReference type="FunFam" id="3.20.20.80:FF:000100">
    <property type="entry name" value="Glycoside hydrolase superfamily"/>
    <property type="match status" value="1"/>
</dbReference>
<feature type="compositionally biased region" description="Basic residues" evidence="4">
    <location>
        <begin position="575"/>
        <end position="600"/>
    </location>
</feature>
<keyword evidence="3" id="KW-0326">Glycosidase</keyword>
<feature type="domain" description="Glycoside hydrolase family 5" evidence="5">
    <location>
        <begin position="179"/>
        <end position="457"/>
    </location>
</feature>
<dbReference type="RefSeq" id="XP_001729833.1">
    <property type="nucleotide sequence ID" value="XM_001729781.1"/>
</dbReference>
<dbReference type="Proteomes" id="UP000008837">
    <property type="component" value="Unassembled WGS sequence"/>
</dbReference>
<organism evidence="6 7">
    <name type="scientific">Malassezia globosa (strain ATCC MYA-4612 / CBS 7966)</name>
    <name type="common">Dandruff-associated fungus</name>
    <dbReference type="NCBI Taxonomy" id="425265"/>
    <lineage>
        <taxon>Eukaryota</taxon>
        <taxon>Fungi</taxon>
        <taxon>Dikarya</taxon>
        <taxon>Basidiomycota</taxon>
        <taxon>Ustilaginomycotina</taxon>
        <taxon>Malasseziomycetes</taxon>
        <taxon>Malasseziales</taxon>
        <taxon>Malasseziaceae</taxon>
        <taxon>Malassezia</taxon>
    </lineage>
</organism>
<dbReference type="PANTHER" id="PTHR31297:SF43">
    <property type="entry name" value="GLUCAN 1,3-BETA-GLUCOSIDASE 3"/>
    <property type="match status" value="1"/>
</dbReference>
<dbReference type="SUPFAM" id="SSF51445">
    <property type="entry name" value="(Trans)glycosidases"/>
    <property type="match status" value="1"/>
</dbReference>
<name>A8Q5V0_MALGO</name>
<keyword evidence="2" id="KW-0378">Hydrolase</keyword>
<proteinExistence type="inferred from homology"/>
<sequence length="717" mass="79618">MQVISSVLDFTKVASALSLSIANYKPIPIVDSSTSGSSSHGRVNTVNDGESWSSKHPSDSWGLPSILNISSTLSNDDGRIASSDGDSSGKTVGSGCKILDDYKSNSTLEVQFPSYNSTRANMMRYRKQVGVNGGAWFVQENWMSPSLFSCASGSKASELDILKGYGKSKKGIQSARARLEKHWDTWIQAKDFEEMKAMGINTLRLPIGYWNFPGSNFTKDTPFEPYSDVYKNSWKYILRAIKYADENDIGVLIDMHGAYGSQNGEPHSGVADGKVHFFKKENRERMTKLLLWLMNEVQNISNVIGIELLNEPHNDKRLWPWYSSAMDAMRKVSKQASSMPLYFHDAFNPSEGAEFVSKRSDFVVQDTHSYFVYTKQDRDMTASKHTSQIKGHVQESMSDMSSTARGNMIVGEWSCALNPNSLRSSKNQKKAMSEFCKAQTDTYLNATAGVIFWSWNMENCDNNAGWCFKSARSKYLDKTYNVWGLDGSVLSNSLPSIVSDIMKQRLPAEYSLKKSTNNRAAGLCGSKSGNSETASTAILPATSSTAEGHSYGRNAAVQKDSHNRSSKLTSSSSSTHHHSTKHKPTSSHHHHHHHHTHHTHSSSSSRTASSGHHSKKHKHVFHHRGLNKPHASVLERRGSKSSVRGYSDGFLTAKALAGLMALSRVGFEQQYLADTTSMYIENKIFSKNGKKPSSYDSDFKKGLKNLEKEVIKLAQKS</sequence>
<evidence type="ECO:0000259" key="5">
    <source>
        <dbReference type="Pfam" id="PF00150"/>
    </source>
</evidence>
<dbReference type="OrthoDB" id="1887033at2759"/>
<evidence type="ECO:0000256" key="3">
    <source>
        <dbReference type="ARBA" id="ARBA00023295"/>
    </source>
</evidence>
<evidence type="ECO:0000256" key="1">
    <source>
        <dbReference type="ARBA" id="ARBA00005641"/>
    </source>
</evidence>
<dbReference type="GO" id="GO:0009986">
    <property type="term" value="C:cell surface"/>
    <property type="evidence" value="ECO:0007669"/>
    <property type="project" value="TreeGrafter"/>
</dbReference>
<reference evidence="6 7" key="1">
    <citation type="journal article" date="2007" name="Proc. Natl. Acad. Sci. U.S.A.">
        <title>Dandruff-associated Malassezia genomes reveal convergent and divergent virulence traits shared with plant and human fungal pathogens.</title>
        <authorList>
            <person name="Xu J."/>
            <person name="Saunders C.W."/>
            <person name="Hu P."/>
            <person name="Grant R.A."/>
            <person name="Boekhout T."/>
            <person name="Kuramae E.E."/>
            <person name="Kronstad J.W."/>
            <person name="Deangelis Y.M."/>
            <person name="Reeder N.L."/>
            <person name="Johnstone K.R."/>
            <person name="Leland M."/>
            <person name="Fieno A.M."/>
            <person name="Begley W.M."/>
            <person name="Sun Y."/>
            <person name="Lacey M.P."/>
            <person name="Chaudhary T."/>
            <person name="Keough T."/>
            <person name="Chu L."/>
            <person name="Sears R."/>
            <person name="Yuan B."/>
            <person name="Dawson T.L.Jr."/>
        </authorList>
    </citation>
    <scope>NUCLEOTIDE SEQUENCE [LARGE SCALE GENOMIC DNA]</scope>
    <source>
        <strain evidence="7">ATCC MYA-4612 / CBS 7966</strain>
    </source>
</reference>
<dbReference type="PANTHER" id="PTHR31297">
    <property type="entry name" value="GLUCAN ENDO-1,6-BETA-GLUCOSIDASE B"/>
    <property type="match status" value="1"/>
</dbReference>
<dbReference type="GO" id="GO:0005576">
    <property type="term" value="C:extracellular region"/>
    <property type="evidence" value="ECO:0007669"/>
    <property type="project" value="TreeGrafter"/>
</dbReference>
<feature type="region of interest" description="Disordered" evidence="4">
    <location>
        <begin position="32"/>
        <end position="60"/>
    </location>
</feature>
<dbReference type="GeneID" id="5854140"/>
<accession>A8Q5V0</accession>
<keyword evidence="7" id="KW-1185">Reference proteome</keyword>
<evidence type="ECO:0000256" key="2">
    <source>
        <dbReference type="ARBA" id="ARBA00022801"/>
    </source>
</evidence>
<feature type="compositionally biased region" description="Basic residues" evidence="4">
    <location>
        <begin position="612"/>
        <end position="627"/>
    </location>
</feature>
<protein>
    <recommendedName>
        <fullName evidence="5">Glycoside hydrolase family 5 domain-containing protein</fullName>
    </recommendedName>
</protein>
<comment type="similarity">
    <text evidence="1">Belongs to the glycosyl hydrolase 5 (cellulase A) family.</text>
</comment>
<dbReference type="Pfam" id="PF00150">
    <property type="entry name" value="Cellulase"/>
    <property type="match status" value="1"/>
</dbReference>
<dbReference type="GO" id="GO:0009251">
    <property type="term" value="P:glucan catabolic process"/>
    <property type="evidence" value="ECO:0007669"/>
    <property type="project" value="TreeGrafter"/>
</dbReference>
<dbReference type="KEGG" id="mgl:MGL_2819"/>
<evidence type="ECO:0000313" key="7">
    <source>
        <dbReference type="Proteomes" id="UP000008837"/>
    </source>
</evidence>
<dbReference type="PROSITE" id="PS00659">
    <property type="entry name" value="GLYCOSYL_HYDROL_F5"/>
    <property type="match status" value="1"/>
</dbReference>
<dbReference type="AlphaFoldDB" id="A8Q5V0"/>
<dbReference type="Gene3D" id="3.20.20.80">
    <property type="entry name" value="Glycosidases"/>
    <property type="match status" value="1"/>
</dbReference>